<evidence type="ECO:0000313" key="4">
    <source>
        <dbReference type="EMBL" id="UJF34726.1"/>
    </source>
</evidence>
<sequence>MRVPPFARYHRLLASLGLLLSGAIIGAAIYMSIHQHTYNQLYIEMHKYLEERDELKGDIEDLIKTRNKQALINAVHVYLIQNQDELISEDIQKEIESEVKNELKLVIGQKAAYVRDARPLYEKLITQRVYMLHDKKYTIDVKSIILIQTELSVWVSAKESRIDDTGVKKAH</sequence>
<dbReference type="Proteomes" id="UP001649230">
    <property type="component" value="Chromosome"/>
</dbReference>
<organism evidence="4 5">
    <name type="scientific">Paenibacillus hexagrammi</name>
    <dbReference type="NCBI Taxonomy" id="2908839"/>
    <lineage>
        <taxon>Bacteria</taxon>
        <taxon>Bacillati</taxon>
        <taxon>Bacillota</taxon>
        <taxon>Bacilli</taxon>
        <taxon>Bacillales</taxon>
        <taxon>Paenibacillaceae</taxon>
        <taxon>Paenibacillus</taxon>
    </lineage>
</organism>
<evidence type="ECO:0000259" key="3">
    <source>
        <dbReference type="Pfam" id="PF26347"/>
    </source>
</evidence>
<feature type="coiled-coil region" evidence="1">
    <location>
        <begin position="38"/>
        <end position="65"/>
    </location>
</feature>
<evidence type="ECO:0000313" key="5">
    <source>
        <dbReference type="Proteomes" id="UP001649230"/>
    </source>
</evidence>
<accession>A0ABY3SNQ2</accession>
<reference evidence="4 5" key="1">
    <citation type="journal article" date="2024" name="Int. J. Syst. Evol. Microbiol.">
        <title>Paenibacillus hexagrammi sp. nov., a novel bacterium isolated from the gut content of Hexagrammos agrammus.</title>
        <authorList>
            <person name="Jung H.K."/>
            <person name="Kim D.G."/>
            <person name="Zin H."/>
            <person name="Park J."/>
            <person name="Jung H."/>
            <person name="Kim Y.O."/>
            <person name="Kong H.J."/>
            <person name="Kim J.W."/>
            <person name="Kim Y.S."/>
        </authorList>
    </citation>
    <scope>NUCLEOTIDE SEQUENCE [LARGE SCALE GENOMIC DNA]</scope>
    <source>
        <strain evidence="4 5">YPD9-1</strain>
    </source>
</reference>
<keyword evidence="1" id="KW-0175">Coiled coil</keyword>
<gene>
    <name evidence="4" type="ORF">L0M14_06050</name>
</gene>
<keyword evidence="2" id="KW-1133">Transmembrane helix</keyword>
<name>A0ABY3SNQ2_9BACL</name>
<evidence type="ECO:0000256" key="1">
    <source>
        <dbReference type="SAM" id="Coils"/>
    </source>
</evidence>
<keyword evidence="2" id="KW-0472">Membrane</keyword>
<feature type="domain" description="Sporulation membrane protein YtrI C-terminal" evidence="3">
    <location>
        <begin position="75"/>
        <end position="158"/>
    </location>
</feature>
<feature type="transmembrane region" description="Helical" evidence="2">
    <location>
        <begin position="12"/>
        <end position="33"/>
    </location>
</feature>
<dbReference type="Pfam" id="PF26347">
    <property type="entry name" value="YtrI_sporulation"/>
    <property type="match status" value="1"/>
</dbReference>
<keyword evidence="2" id="KW-0812">Transmembrane</keyword>
<protein>
    <recommendedName>
        <fullName evidence="3">Sporulation membrane protein YtrI C-terminal domain-containing protein</fullName>
    </recommendedName>
</protein>
<dbReference type="RefSeq" id="WP_235121300.1">
    <property type="nucleotide sequence ID" value="NZ_CP090978.1"/>
</dbReference>
<dbReference type="InterPro" id="IPR058620">
    <property type="entry name" value="YtrI_C"/>
</dbReference>
<evidence type="ECO:0000256" key="2">
    <source>
        <dbReference type="SAM" id="Phobius"/>
    </source>
</evidence>
<proteinExistence type="predicted"/>
<keyword evidence="5" id="KW-1185">Reference proteome</keyword>
<dbReference type="EMBL" id="CP090978">
    <property type="protein sequence ID" value="UJF34726.1"/>
    <property type="molecule type" value="Genomic_DNA"/>
</dbReference>